<dbReference type="GeneID" id="20526291"/>
<dbReference type="EMBL" id="KB932202">
    <property type="protein sequence ID" value="KCV72164.1"/>
    <property type="molecule type" value="Genomic_DNA"/>
</dbReference>
<keyword evidence="5" id="KW-0963">Cytoplasm</keyword>
<dbReference type="OMA" id="DCFHELC"/>
<dbReference type="STRING" id="691883.A0A058ZCQ5"/>
<dbReference type="PROSITE" id="PS00092">
    <property type="entry name" value="N6_MTASE"/>
    <property type="match status" value="1"/>
</dbReference>
<dbReference type="GO" id="GO:0005643">
    <property type="term" value="C:nuclear pore"/>
    <property type="evidence" value="ECO:0007669"/>
    <property type="project" value="TreeGrafter"/>
</dbReference>
<dbReference type="InterPro" id="IPR057947">
    <property type="entry name" value="TPR_XPO7/RBP17"/>
</dbReference>
<feature type="region of interest" description="Disordered" evidence="8">
    <location>
        <begin position="356"/>
        <end position="379"/>
    </location>
</feature>
<comment type="subcellular location">
    <subcellularLocation>
        <location evidence="2">Cytoplasm</location>
    </subcellularLocation>
    <subcellularLocation>
        <location evidence="1">Nucleus</location>
    </subcellularLocation>
</comment>
<comment type="similarity">
    <text evidence="3">Belongs to the exportin family.</text>
</comment>
<gene>
    <name evidence="10" type="ORF">H696_01566</name>
</gene>
<dbReference type="AlphaFoldDB" id="A0A058ZCQ5"/>
<dbReference type="Pfam" id="PF25795">
    <property type="entry name" value="TPR_XPO7"/>
    <property type="match status" value="1"/>
</dbReference>
<dbReference type="GO" id="GO:0006611">
    <property type="term" value="P:protein export from nucleus"/>
    <property type="evidence" value="ECO:0007669"/>
    <property type="project" value="TreeGrafter"/>
</dbReference>
<keyword evidence="11" id="KW-1185">Reference proteome</keyword>
<evidence type="ECO:0000256" key="5">
    <source>
        <dbReference type="ARBA" id="ARBA00022490"/>
    </source>
</evidence>
<dbReference type="InterPro" id="IPR002052">
    <property type="entry name" value="DNA_methylase_N6_adenine_CS"/>
</dbReference>
<feature type="compositionally biased region" description="Gly residues" evidence="8">
    <location>
        <begin position="357"/>
        <end position="373"/>
    </location>
</feature>
<dbReference type="InterPro" id="IPR044189">
    <property type="entry name" value="XPO4/7-like"/>
</dbReference>
<dbReference type="RefSeq" id="XP_009493742.1">
    <property type="nucleotide sequence ID" value="XM_009495467.1"/>
</dbReference>
<evidence type="ECO:0000256" key="6">
    <source>
        <dbReference type="ARBA" id="ARBA00022927"/>
    </source>
</evidence>
<dbReference type="GO" id="GO:0005737">
    <property type="term" value="C:cytoplasm"/>
    <property type="evidence" value="ECO:0007669"/>
    <property type="project" value="UniProtKB-SubCell"/>
</dbReference>
<dbReference type="PANTHER" id="PTHR12596:SF2">
    <property type="entry name" value="EXPORTIN-7 ISOFORM X1"/>
    <property type="match status" value="1"/>
</dbReference>
<evidence type="ECO:0000313" key="11">
    <source>
        <dbReference type="Proteomes" id="UP000030693"/>
    </source>
</evidence>
<evidence type="ECO:0000256" key="4">
    <source>
        <dbReference type="ARBA" id="ARBA00022448"/>
    </source>
</evidence>
<dbReference type="InterPro" id="IPR016024">
    <property type="entry name" value="ARM-type_fold"/>
</dbReference>
<keyword evidence="4" id="KW-0813">Transport</keyword>
<dbReference type="GO" id="GO:0008168">
    <property type="term" value="F:methyltransferase activity"/>
    <property type="evidence" value="ECO:0007669"/>
    <property type="project" value="InterPro"/>
</dbReference>
<evidence type="ECO:0000256" key="2">
    <source>
        <dbReference type="ARBA" id="ARBA00004496"/>
    </source>
</evidence>
<organism evidence="10">
    <name type="scientific">Fonticula alba</name>
    <name type="common">Slime mold</name>
    <dbReference type="NCBI Taxonomy" id="691883"/>
    <lineage>
        <taxon>Eukaryota</taxon>
        <taxon>Rotosphaerida</taxon>
        <taxon>Fonticulaceae</taxon>
        <taxon>Fonticula</taxon>
    </lineage>
</organism>
<keyword evidence="7" id="KW-0539">Nucleus</keyword>
<dbReference type="OrthoDB" id="244158at2759"/>
<feature type="domain" description="Exportin-7/Ran-binding protein 17 TPR repeats" evidence="9">
    <location>
        <begin position="376"/>
        <end position="610"/>
    </location>
</feature>
<evidence type="ECO:0000256" key="1">
    <source>
        <dbReference type="ARBA" id="ARBA00004123"/>
    </source>
</evidence>
<proteinExistence type="inferred from homology"/>
<dbReference type="eggNOG" id="KOG1410">
    <property type="taxonomic scope" value="Eukaryota"/>
</dbReference>
<evidence type="ECO:0000256" key="8">
    <source>
        <dbReference type="SAM" id="MobiDB-lite"/>
    </source>
</evidence>
<dbReference type="GO" id="GO:0032259">
    <property type="term" value="P:methylation"/>
    <property type="evidence" value="ECO:0007669"/>
    <property type="project" value="InterPro"/>
</dbReference>
<dbReference type="GO" id="GO:0005049">
    <property type="term" value="F:nuclear export signal receptor activity"/>
    <property type="evidence" value="ECO:0007669"/>
    <property type="project" value="InterPro"/>
</dbReference>
<accession>A0A058ZCQ5</accession>
<dbReference type="GO" id="GO:0003676">
    <property type="term" value="F:nucleic acid binding"/>
    <property type="evidence" value="ECO:0007669"/>
    <property type="project" value="InterPro"/>
</dbReference>
<evidence type="ECO:0000313" key="10">
    <source>
        <dbReference type="EMBL" id="KCV72164.1"/>
    </source>
</evidence>
<sequence>MNIEGLHALENLTAQLYSSHSKDARDSAEAMLRPFSTEIDRLGDCKMIIEQSRSPYALKFALSSCTNPPLIHLGLILLQCLVTEIDQASGIWVHSSQHRKLASIFRDNQLLHIFEHSLKLLMSFLKMKPDELGMDGPRVIESLFVLIRSCLSFDFVGASSQEEGSEDAATIQVPDSWRAALKSPPDEPGPAEALFKSVTYFGQDLAALPMECLVLVCSFRRSFFPAAADRLNFLNKLVTGSNNLLKDGSFLSKEDAYHEFCRFLSRLKFYYQLSEVTATTDYFDWINSVYNFTLQALQSWHWSPNSLQYILSFWDRIFQWAFLHLDMAISQQISNFAASICRTYIKTRLASVTISSGGPGPGDANGPGTGATGSPGDDNPLDEEELLLGELDLLSSALRCHYETTALEITKMIDQLTMNYQSMLAMGQTADRAVTEAHLAWLVYIAGRCIAGRSIFKPTDEHDRLDGSLVCSVLRLSGVHDNWISSPAAPPPERLSLQFAIHAFVLQFKKTYLSPQTSHTAPAPVFGPLAQHFAIANIDGALDYIVNMLVRWLLIWPNQPQVIARTVTELNTLTLSYSLVRVFSRLPVASKLLQNFSPKEFPFMQHQANWKMRVCFVQSLTRLLLAAGDSEDAFDAFVSSLDERLRQLIHASASGSLVGMEIEAELIFRDLRGIVTACQTKRHYQIFFNWFFESYFSIIPACLAAFSPRSSVSVAGLKFVADLAHNKSQRLVFETSSADGIRLFRGVAAAVTAFGERLLNSLPPGASGFKAMLACFNALYRALSGLYVCFGVFALYGDASLKNALSMFVRLCLSVPLRDMMNLPKLTIAYCELTQHVLSTDHLLAMPDIPLQAFVYMLASFSVGSKSLGSKPSTLSCANLDSISRFIWDELYSPLVIRRRVKQLAAQKQLPASSPSTMLSLRSQLAMPVAGADLTSLPPDPTLHPFIRFSTERPELLQYIIVQLLQTLIFQDSHIFWSLSRPLLPLVLLYEKFFSDLTQELIEYQTPALQPTLKEAFDCLMNGVERSLSVKNRDRFVHNILLFRRLISASSSQLVPSERFQAILNNPPWAELLG</sequence>
<keyword evidence="6" id="KW-0653">Protein transport</keyword>
<evidence type="ECO:0000256" key="3">
    <source>
        <dbReference type="ARBA" id="ARBA00009466"/>
    </source>
</evidence>
<reference evidence="10" key="1">
    <citation type="submission" date="2013-04" db="EMBL/GenBank/DDBJ databases">
        <title>The Genome Sequence of Fonticula alba ATCC 38817.</title>
        <authorList>
            <consortium name="The Broad Institute Genomics Platform"/>
            <person name="Russ C."/>
            <person name="Cuomo C."/>
            <person name="Burger G."/>
            <person name="Gray M.W."/>
            <person name="Holland P.W.H."/>
            <person name="King N."/>
            <person name="Lang F.B.F."/>
            <person name="Roger A.J."/>
            <person name="Ruiz-Trillo I."/>
            <person name="Brown M."/>
            <person name="Walker B."/>
            <person name="Young S."/>
            <person name="Zeng Q."/>
            <person name="Gargeya S."/>
            <person name="Fitzgerald M."/>
            <person name="Haas B."/>
            <person name="Abouelleil A."/>
            <person name="Allen A.W."/>
            <person name="Alvarado L."/>
            <person name="Arachchi H.M."/>
            <person name="Berlin A.M."/>
            <person name="Chapman S.B."/>
            <person name="Gainer-Dewar J."/>
            <person name="Goldberg J."/>
            <person name="Griggs A."/>
            <person name="Gujja S."/>
            <person name="Hansen M."/>
            <person name="Howarth C."/>
            <person name="Imamovic A."/>
            <person name="Ireland A."/>
            <person name="Larimer J."/>
            <person name="McCowan C."/>
            <person name="Murphy C."/>
            <person name="Pearson M."/>
            <person name="Poon T.W."/>
            <person name="Priest M."/>
            <person name="Roberts A."/>
            <person name="Saif S."/>
            <person name="Shea T."/>
            <person name="Sisk P."/>
            <person name="Sykes S."/>
            <person name="Wortman J."/>
            <person name="Nusbaum C."/>
            <person name="Birren B."/>
        </authorList>
    </citation>
    <scope>NUCLEOTIDE SEQUENCE [LARGE SCALE GENOMIC DNA]</scope>
    <source>
        <strain evidence="10">ATCC 38817</strain>
    </source>
</reference>
<dbReference type="PANTHER" id="PTHR12596">
    <property type="entry name" value="EXPORTIN 4,7-RELATED"/>
    <property type="match status" value="1"/>
</dbReference>
<dbReference type="Proteomes" id="UP000030693">
    <property type="component" value="Unassembled WGS sequence"/>
</dbReference>
<evidence type="ECO:0000256" key="7">
    <source>
        <dbReference type="ARBA" id="ARBA00023242"/>
    </source>
</evidence>
<evidence type="ECO:0000259" key="9">
    <source>
        <dbReference type="Pfam" id="PF25795"/>
    </source>
</evidence>
<dbReference type="SUPFAM" id="SSF48371">
    <property type="entry name" value="ARM repeat"/>
    <property type="match status" value="1"/>
</dbReference>
<name>A0A058ZCQ5_FONAL</name>
<protein>
    <recommendedName>
        <fullName evidence="9">Exportin-7/Ran-binding protein 17 TPR repeats domain-containing protein</fullName>
    </recommendedName>
</protein>